<evidence type="ECO:0000256" key="6">
    <source>
        <dbReference type="RuleBase" id="RU003631"/>
    </source>
</evidence>
<dbReference type="NCBIfam" id="TIGR01011">
    <property type="entry name" value="rpsB_bact"/>
    <property type="match status" value="1"/>
</dbReference>
<reference evidence="8 9" key="1">
    <citation type="submission" date="2015-07" db="EMBL/GenBank/DDBJ databases">
        <title>Genome analysis of myxobacterium Chondromyces crocatus Cm c5 reveals a high potential for natural compound synthesis and the genetic basis for the loss of fruiting body formation.</title>
        <authorList>
            <person name="Zaburannyi N."/>
            <person name="Bunk B."/>
            <person name="Maier J."/>
            <person name="Overmann J."/>
            <person name="Mueller R."/>
        </authorList>
    </citation>
    <scope>NUCLEOTIDE SEQUENCE [LARGE SCALE GENOMIC DNA]</scope>
    <source>
        <strain evidence="8 9">Cm c5</strain>
    </source>
</reference>
<evidence type="ECO:0000256" key="3">
    <source>
        <dbReference type="ARBA" id="ARBA00023274"/>
    </source>
</evidence>
<feature type="region of interest" description="Disordered" evidence="7">
    <location>
        <begin position="255"/>
        <end position="300"/>
    </location>
</feature>
<dbReference type="PANTHER" id="PTHR12534:SF0">
    <property type="entry name" value="SMALL RIBOSOMAL SUBUNIT PROTEIN US2M"/>
    <property type="match status" value="1"/>
</dbReference>
<dbReference type="HAMAP" id="MF_00291_B">
    <property type="entry name" value="Ribosomal_uS2_B"/>
    <property type="match status" value="1"/>
</dbReference>
<protein>
    <recommendedName>
        <fullName evidence="4 5">Small ribosomal subunit protein uS2</fullName>
    </recommendedName>
</protein>
<evidence type="ECO:0000256" key="4">
    <source>
        <dbReference type="ARBA" id="ARBA00035256"/>
    </source>
</evidence>
<evidence type="ECO:0000256" key="2">
    <source>
        <dbReference type="ARBA" id="ARBA00022980"/>
    </source>
</evidence>
<name>A0A0K1EII9_CHOCO</name>
<organism evidence="8 9">
    <name type="scientific">Chondromyces crocatus</name>
    <dbReference type="NCBI Taxonomy" id="52"/>
    <lineage>
        <taxon>Bacteria</taxon>
        <taxon>Pseudomonadati</taxon>
        <taxon>Myxococcota</taxon>
        <taxon>Polyangia</taxon>
        <taxon>Polyangiales</taxon>
        <taxon>Polyangiaceae</taxon>
        <taxon>Chondromyces</taxon>
    </lineage>
</organism>
<comment type="similarity">
    <text evidence="1 5 6">Belongs to the universal ribosomal protein uS2 family.</text>
</comment>
<evidence type="ECO:0000256" key="7">
    <source>
        <dbReference type="SAM" id="MobiDB-lite"/>
    </source>
</evidence>
<dbReference type="GO" id="GO:0003735">
    <property type="term" value="F:structural constituent of ribosome"/>
    <property type="evidence" value="ECO:0007669"/>
    <property type="project" value="InterPro"/>
</dbReference>
<dbReference type="InterPro" id="IPR018130">
    <property type="entry name" value="Ribosomal_uS2_CS"/>
</dbReference>
<dbReference type="AlphaFoldDB" id="A0A0K1EII9"/>
<gene>
    <name evidence="5 8" type="primary">rpsB</name>
    <name evidence="8" type="ORF">CMC5_045610</name>
</gene>
<dbReference type="GO" id="GO:0006412">
    <property type="term" value="P:translation"/>
    <property type="evidence" value="ECO:0007669"/>
    <property type="project" value="UniProtKB-UniRule"/>
</dbReference>
<evidence type="ECO:0000313" key="9">
    <source>
        <dbReference type="Proteomes" id="UP000067626"/>
    </source>
</evidence>
<sequence>MTEISQTEAPAAETMQAALTPTQNIVAPGEFPLPLRSLLDAGVHFGHQTKRWNPKMRPFIYGARNGIHIVDLDQTVRMFKRAYDFLTDAVARGGHVLFVGTKRQAQEIVQEEARRAGMYFVTNRWLGGTLTNFRTVKQGLERLRSVERMKEDGTYEQLLKKETVRLEKERERLEKYLGGLKGMGGLPAAMFVIDPHQESIAVGEARKLNIPVVAITDTNCDPDLIDYIIPGNDDALRSIRLITARIADACIEGSHRRRDFGDGHGSQPPPGGRRDDFSVYQGSRGGGRGGRGGDRGPSAS</sequence>
<keyword evidence="9" id="KW-1185">Reference proteome</keyword>
<dbReference type="Gene3D" id="1.10.287.610">
    <property type="entry name" value="Helix hairpin bin"/>
    <property type="match status" value="1"/>
</dbReference>
<dbReference type="EMBL" id="CP012159">
    <property type="protein sequence ID" value="AKT40408.1"/>
    <property type="molecule type" value="Genomic_DNA"/>
</dbReference>
<accession>A0A0K1EII9</accession>
<dbReference type="PROSITE" id="PS00962">
    <property type="entry name" value="RIBOSOMAL_S2_1"/>
    <property type="match status" value="1"/>
</dbReference>
<dbReference type="STRING" id="52.CMC5_045610"/>
<evidence type="ECO:0000256" key="5">
    <source>
        <dbReference type="HAMAP-Rule" id="MF_00291"/>
    </source>
</evidence>
<dbReference type="CDD" id="cd01425">
    <property type="entry name" value="RPS2"/>
    <property type="match status" value="1"/>
</dbReference>
<dbReference type="GO" id="GO:0022627">
    <property type="term" value="C:cytosolic small ribosomal subunit"/>
    <property type="evidence" value="ECO:0007669"/>
    <property type="project" value="TreeGrafter"/>
</dbReference>
<dbReference type="Gene3D" id="3.40.50.10490">
    <property type="entry name" value="Glucose-6-phosphate isomerase like protein, domain 1"/>
    <property type="match status" value="1"/>
</dbReference>
<keyword evidence="2 5" id="KW-0689">Ribosomal protein</keyword>
<dbReference type="RefSeq" id="WP_281180712.1">
    <property type="nucleotide sequence ID" value="NZ_CP012159.1"/>
</dbReference>
<dbReference type="InterPro" id="IPR001865">
    <property type="entry name" value="Ribosomal_uS2"/>
</dbReference>
<dbReference type="PATRIC" id="fig|52.7.peg.5034"/>
<dbReference type="PRINTS" id="PR00395">
    <property type="entry name" value="RIBOSOMALS2"/>
</dbReference>
<dbReference type="KEGG" id="ccro:CMC5_045610"/>
<keyword evidence="3 5" id="KW-0687">Ribonucleoprotein</keyword>
<proteinExistence type="inferred from homology"/>
<dbReference type="Proteomes" id="UP000067626">
    <property type="component" value="Chromosome"/>
</dbReference>
<dbReference type="InterPro" id="IPR023591">
    <property type="entry name" value="Ribosomal_uS2_flav_dom_sf"/>
</dbReference>
<dbReference type="Pfam" id="PF00318">
    <property type="entry name" value="Ribosomal_S2"/>
    <property type="match status" value="1"/>
</dbReference>
<dbReference type="FunFam" id="1.10.287.610:FF:000001">
    <property type="entry name" value="30S ribosomal protein S2"/>
    <property type="match status" value="1"/>
</dbReference>
<dbReference type="SUPFAM" id="SSF52313">
    <property type="entry name" value="Ribosomal protein S2"/>
    <property type="match status" value="1"/>
</dbReference>
<dbReference type="InterPro" id="IPR005706">
    <property type="entry name" value="Ribosomal_uS2_bac/mit/plastid"/>
</dbReference>
<dbReference type="PROSITE" id="PS00963">
    <property type="entry name" value="RIBOSOMAL_S2_2"/>
    <property type="match status" value="1"/>
</dbReference>
<evidence type="ECO:0000256" key="1">
    <source>
        <dbReference type="ARBA" id="ARBA00006242"/>
    </source>
</evidence>
<evidence type="ECO:0000313" key="8">
    <source>
        <dbReference type="EMBL" id="AKT40408.1"/>
    </source>
</evidence>
<dbReference type="PANTHER" id="PTHR12534">
    <property type="entry name" value="30S RIBOSOMAL PROTEIN S2 PROKARYOTIC AND ORGANELLAR"/>
    <property type="match status" value="1"/>
</dbReference>